<dbReference type="SUPFAM" id="SSF100950">
    <property type="entry name" value="NagB/RpiA/CoA transferase-like"/>
    <property type="match status" value="1"/>
</dbReference>
<comment type="catalytic activity">
    <reaction evidence="1">
        <text>aldehydo-D-ribose 5-phosphate = D-ribulose 5-phosphate</text>
        <dbReference type="Rhea" id="RHEA:14657"/>
        <dbReference type="ChEBI" id="CHEBI:58121"/>
        <dbReference type="ChEBI" id="CHEBI:58273"/>
        <dbReference type="EC" id="5.3.1.6"/>
    </reaction>
</comment>
<name>A0A1D1Z587_9ARAE</name>
<dbReference type="Gene3D" id="3.30.70.260">
    <property type="match status" value="1"/>
</dbReference>
<sequence>MTMASTGAAGHCVPAPLRRSPPPVGARRAMRRPASRARVRRWAVACASDGAAPQLLEAAEHTVDNYIKSGMMIGLGSGHASSMVMQYLGRRLREGALKDIIGIPTSISSASEAAKAGIPLSDYQDSLQIDFAFDDADIIEEGTLSAIIGRRKLEGGESITEEKSIIKTSGKLAFIITENQYTRDLDGSIPVIVKSGNWMETAEEIDDLFLGDAEVWRRPATGYAGPLGGDFPLITREGYHVLDVIFTSPIRDLAQVSDDLDQIDGVVDHGIVFRTPCTAIIASNVGLQIVDNLPMNAAGQM</sequence>
<evidence type="ECO:0000256" key="6">
    <source>
        <dbReference type="SAM" id="MobiDB-lite"/>
    </source>
</evidence>
<dbReference type="PANTHER" id="PTHR43748">
    <property type="entry name" value="RIBOSE-5-PHOSPHATE ISOMERASE 3, CHLOROPLASTIC-RELATED"/>
    <property type="match status" value="1"/>
</dbReference>
<feature type="region of interest" description="Disordered" evidence="6">
    <location>
        <begin position="1"/>
        <end position="32"/>
    </location>
</feature>
<dbReference type="InterPro" id="IPR004788">
    <property type="entry name" value="Ribose5P_isomerase_type_A"/>
</dbReference>
<evidence type="ECO:0000256" key="3">
    <source>
        <dbReference type="ARBA" id="ARBA00008088"/>
    </source>
</evidence>
<dbReference type="Gene3D" id="3.40.50.1360">
    <property type="match status" value="1"/>
</dbReference>
<protein>
    <recommendedName>
        <fullName evidence="4">ribose-5-phosphate isomerase</fullName>
        <ecNumber evidence="4">5.3.1.6</ecNumber>
    </recommendedName>
</protein>
<comment type="similarity">
    <text evidence="3">Belongs to the ribose 5-phosphate isomerase family.</text>
</comment>
<dbReference type="GO" id="GO:0009052">
    <property type="term" value="P:pentose-phosphate shunt, non-oxidative branch"/>
    <property type="evidence" value="ECO:0007669"/>
    <property type="project" value="InterPro"/>
</dbReference>
<dbReference type="InterPro" id="IPR050262">
    <property type="entry name" value="Ribose-5P_isomerase"/>
</dbReference>
<comment type="pathway">
    <text evidence="2">Carbohydrate degradation; pentose phosphate pathway; D-ribose 5-phosphate from D-ribulose 5-phosphate (non-oxidative stage): step 1/1.</text>
</comment>
<dbReference type="GO" id="GO:0004751">
    <property type="term" value="F:ribose-5-phosphate isomerase activity"/>
    <property type="evidence" value="ECO:0007669"/>
    <property type="project" value="UniProtKB-EC"/>
</dbReference>
<evidence type="ECO:0000256" key="1">
    <source>
        <dbReference type="ARBA" id="ARBA00001713"/>
    </source>
</evidence>
<evidence type="ECO:0000313" key="7">
    <source>
        <dbReference type="EMBL" id="JAT62041.1"/>
    </source>
</evidence>
<dbReference type="SUPFAM" id="SSF75445">
    <property type="entry name" value="D-ribose-5-phosphate isomerase (RpiA), lid domain"/>
    <property type="match status" value="1"/>
</dbReference>
<dbReference type="Pfam" id="PF06026">
    <property type="entry name" value="Rib_5-P_isom_A"/>
    <property type="match status" value="1"/>
</dbReference>
<evidence type="ECO:0000256" key="5">
    <source>
        <dbReference type="ARBA" id="ARBA00023235"/>
    </source>
</evidence>
<keyword evidence="5 7" id="KW-0413">Isomerase</keyword>
<dbReference type="AlphaFoldDB" id="A0A1D1Z587"/>
<dbReference type="PANTHER" id="PTHR43748:SF1">
    <property type="entry name" value="RIBOSE-5-PHOSPHATE ISOMERASE 4, CHLOROPLASTIC-RELATED"/>
    <property type="match status" value="1"/>
</dbReference>
<proteinExistence type="inferred from homology"/>
<dbReference type="EMBL" id="GDJX01005895">
    <property type="protein sequence ID" value="JAT62041.1"/>
    <property type="molecule type" value="Transcribed_RNA"/>
</dbReference>
<accession>A0A1D1Z587</accession>
<organism evidence="7">
    <name type="scientific">Anthurium amnicola</name>
    <dbReference type="NCBI Taxonomy" id="1678845"/>
    <lineage>
        <taxon>Eukaryota</taxon>
        <taxon>Viridiplantae</taxon>
        <taxon>Streptophyta</taxon>
        <taxon>Embryophyta</taxon>
        <taxon>Tracheophyta</taxon>
        <taxon>Spermatophyta</taxon>
        <taxon>Magnoliopsida</taxon>
        <taxon>Liliopsida</taxon>
        <taxon>Araceae</taxon>
        <taxon>Pothoideae</taxon>
        <taxon>Potheae</taxon>
        <taxon>Anthurium</taxon>
    </lineage>
</organism>
<reference evidence="7" key="1">
    <citation type="submission" date="2015-07" db="EMBL/GenBank/DDBJ databases">
        <title>Transcriptome Assembly of Anthurium amnicola.</title>
        <authorList>
            <person name="Suzuki J."/>
        </authorList>
    </citation>
    <scope>NUCLEOTIDE SEQUENCE</scope>
</reference>
<dbReference type="UniPathway" id="UPA00115">
    <property type="reaction ID" value="UER00412"/>
</dbReference>
<dbReference type="InterPro" id="IPR037171">
    <property type="entry name" value="NagB/RpiA_transferase-like"/>
</dbReference>
<evidence type="ECO:0000256" key="2">
    <source>
        <dbReference type="ARBA" id="ARBA00004988"/>
    </source>
</evidence>
<gene>
    <name evidence="7" type="primary">At2g01290_1</name>
    <name evidence="7" type="ORF">g.78257</name>
</gene>
<evidence type="ECO:0000256" key="4">
    <source>
        <dbReference type="ARBA" id="ARBA00011959"/>
    </source>
</evidence>
<dbReference type="EC" id="5.3.1.6" evidence="4"/>